<comment type="caution">
    <text evidence="2">The sequence shown here is derived from an EMBL/GenBank/DDBJ whole genome shotgun (WGS) entry which is preliminary data.</text>
</comment>
<evidence type="ECO:0000313" key="3">
    <source>
        <dbReference type="Proteomes" id="UP000283509"/>
    </source>
</evidence>
<proteinExistence type="predicted"/>
<dbReference type="InterPro" id="IPR021109">
    <property type="entry name" value="Peptidase_aspartic_dom_sf"/>
</dbReference>
<reference evidence="2 3" key="1">
    <citation type="submission" date="2018-04" db="EMBL/GenBank/DDBJ databases">
        <authorList>
            <person name="Zhang X."/>
            <person name="Yuan J."/>
            <person name="Li F."/>
            <person name="Xiang J."/>
        </authorList>
    </citation>
    <scope>NUCLEOTIDE SEQUENCE [LARGE SCALE GENOMIC DNA]</scope>
    <source>
        <tissue evidence="2">Muscle</tissue>
    </source>
</reference>
<reference evidence="2 3" key="2">
    <citation type="submission" date="2019-01" db="EMBL/GenBank/DDBJ databases">
        <title>The decoding of complex shrimp genome reveals the adaptation for benthos swimmer, frequently molting mechanism and breeding impact on genome.</title>
        <authorList>
            <person name="Sun Y."/>
            <person name="Gao Y."/>
            <person name="Yu Y."/>
        </authorList>
    </citation>
    <scope>NUCLEOTIDE SEQUENCE [LARGE SCALE GENOMIC DNA]</scope>
    <source>
        <tissue evidence="2">Muscle</tissue>
    </source>
</reference>
<gene>
    <name evidence="2" type="ORF">C7M84_010087</name>
</gene>
<dbReference type="SUPFAM" id="SSF50630">
    <property type="entry name" value="Acid proteases"/>
    <property type="match status" value="1"/>
</dbReference>
<dbReference type="EMBL" id="QCYY01002277">
    <property type="protein sequence ID" value="ROT71590.1"/>
    <property type="molecule type" value="Genomic_DNA"/>
</dbReference>
<evidence type="ECO:0000313" key="2">
    <source>
        <dbReference type="EMBL" id="ROT71590.1"/>
    </source>
</evidence>
<keyword evidence="3" id="KW-1185">Reference proteome</keyword>
<dbReference type="AlphaFoldDB" id="A0A3R7SR81"/>
<accession>A0A3R7SR81</accession>
<evidence type="ECO:0008006" key="4">
    <source>
        <dbReference type="Google" id="ProtNLM"/>
    </source>
</evidence>
<feature type="region of interest" description="Disordered" evidence="1">
    <location>
        <begin position="42"/>
        <end position="129"/>
    </location>
</feature>
<protein>
    <recommendedName>
        <fullName evidence="4">Peptidase A2 domain-containing protein</fullName>
    </recommendedName>
</protein>
<sequence>MVKLRKRKSQVSDLDDEVTLVDEVTELRGMLKELTVQMARLDRQREKDLNTGSPEPQGAEALTSANMSPSTGAIPKRTEPRPSVRESSPPALTPVTLHLPQTRFVENDGPSSSRPQVTPRTLFTPPVVQPRAAPQPTYVVLSDRDGITKFRAEAPASQPLRRNQEVEGWLRQIENTIKPATDEALIRAAKAHCRGQADVIINSPIFDEIYTWAEFRQKIRQKFRGTCSASDFFTLLYEVRMMAGQAPLDFHTTLEGMVYQGYRDHREAVGNPEELIRRVFLQGLPGWLRELLALKEGDSVQSLVETAQRLWNARVGIRNDDEPPKLPAAPRRGEISEVSRIPPRPIRRRDQHSALVCWGVVEKDISVESVPFRTSRMERLQPSLDIGGAKTGFTSDGHMSMPVGKPPLIEAAVQTVTSSDDIAAQGPCGRPLVKIRVHEVPMTAFIDTGSEVTLLKMERTNLITPKRIYHQAHGLRGVSGRSLKPPLSGIMLTAADDEVKAGPNLKRQCHINDIKPFRVLGEVTYPDLYDEYGPDYVDPLLDEEAEPGVMLLASCLVSPQ</sequence>
<evidence type="ECO:0000256" key="1">
    <source>
        <dbReference type="SAM" id="MobiDB-lite"/>
    </source>
</evidence>
<dbReference type="Proteomes" id="UP000283509">
    <property type="component" value="Unassembled WGS sequence"/>
</dbReference>
<organism evidence="2 3">
    <name type="scientific">Penaeus vannamei</name>
    <name type="common">Whiteleg shrimp</name>
    <name type="synonym">Litopenaeus vannamei</name>
    <dbReference type="NCBI Taxonomy" id="6689"/>
    <lineage>
        <taxon>Eukaryota</taxon>
        <taxon>Metazoa</taxon>
        <taxon>Ecdysozoa</taxon>
        <taxon>Arthropoda</taxon>
        <taxon>Crustacea</taxon>
        <taxon>Multicrustacea</taxon>
        <taxon>Malacostraca</taxon>
        <taxon>Eumalacostraca</taxon>
        <taxon>Eucarida</taxon>
        <taxon>Decapoda</taxon>
        <taxon>Dendrobranchiata</taxon>
        <taxon>Penaeoidea</taxon>
        <taxon>Penaeidae</taxon>
        <taxon>Penaeus</taxon>
    </lineage>
</organism>
<feature type="compositionally biased region" description="Polar residues" evidence="1">
    <location>
        <begin position="109"/>
        <end position="121"/>
    </location>
</feature>
<name>A0A3R7SR81_PENVA</name>